<gene>
    <name evidence="5 7" type="primary">egtA</name>
    <name evidence="7" type="ORF">QRT03_18925</name>
</gene>
<dbReference type="Proteomes" id="UP001231924">
    <property type="component" value="Unassembled WGS sequence"/>
</dbReference>
<dbReference type="PANTHER" id="PTHR34378:SF1">
    <property type="entry name" value="GLUTAMATE--CYSTEINE LIGASE, CHLOROPLASTIC"/>
    <property type="match status" value="1"/>
</dbReference>
<evidence type="ECO:0000256" key="1">
    <source>
        <dbReference type="ARBA" id="ARBA00022598"/>
    </source>
</evidence>
<dbReference type="SUPFAM" id="SSF55931">
    <property type="entry name" value="Glutamine synthetase/guanido kinase"/>
    <property type="match status" value="1"/>
</dbReference>
<keyword evidence="8" id="KW-1185">Reference proteome</keyword>
<proteinExistence type="inferred from homology"/>
<evidence type="ECO:0000256" key="4">
    <source>
        <dbReference type="ARBA" id="ARBA00048819"/>
    </source>
</evidence>
<accession>A0ABT7MBL0</accession>
<feature type="region of interest" description="Disordered" evidence="6">
    <location>
        <begin position="417"/>
        <end position="462"/>
    </location>
</feature>
<sequence length="462" mass="48847">MAAPALELDPAAPVPDRAAAAAYVASVCFKHGPPRLLGAELEWLVRSAWRPADPVDPAQLLRVLGPHAPGTLRSSVPTVTGAPPPPQAARAPEPLPSGSDVTVEPGGQVEIATPPVASLSELVSAVSADTAAIRERLATEGLTLVDRAADPLRPPRRLLRVPRYAAMEAAFDRVGPHGRTMMCSTSAVQLCVDAGEGTAVADRWRALHEIGPALVGMFANSPAVHGHRTGWKSSRMAAWLSLDPERTRPPRGLGDDPAVEWAERALATSLLCVRRHGHWNAPPAVTFGDWIDGHGGLDVAPTWDDLDYHLTTLFPPVRPHGHVEIRYVDQQPGGEWAVPLAVITALLADPRTLDAAREAAAPVADRWVAAARHGLADPALQRAAARLVDLAHRALATTDPALATLVGEVAERRVLRGRCPADDPTVEPGEGELGPAVENPYPSPRDPDDHPDHPALPGGDPA</sequence>
<evidence type="ECO:0000256" key="6">
    <source>
        <dbReference type="SAM" id="MobiDB-lite"/>
    </source>
</evidence>
<keyword evidence="3 5" id="KW-0067">ATP-binding</keyword>
<dbReference type="NCBIfam" id="TIGR03444">
    <property type="entry name" value="EgtA_Cys_ligase"/>
    <property type="match status" value="1"/>
</dbReference>
<comment type="pathway">
    <text evidence="5">Amino-acid biosynthesis; ergothioneine biosynthesis.</text>
</comment>
<dbReference type="EMBL" id="JASVWF010000004">
    <property type="protein sequence ID" value="MDL5158050.1"/>
    <property type="molecule type" value="Genomic_DNA"/>
</dbReference>
<comment type="catalytic activity">
    <reaction evidence="4 5">
        <text>L-cysteine + L-glutamate + ATP = gamma-L-glutamyl-L-cysteine + ADP + phosphate + H(+)</text>
        <dbReference type="Rhea" id="RHEA:13285"/>
        <dbReference type="ChEBI" id="CHEBI:15378"/>
        <dbReference type="ChEBI" id="CHEBI:29985"/>
        <dbReference type="ChEBI" id="CHEBI:30616"/>
        <dbReference type="ChEBI" id="CHEBI:35235"/>
        <dbReference type="ChEBI" id="CHEBI:43474"/>
        <dbReference type="ChEBI" id="CHEBI:58173"/>
        <dbReference type="ChEBI" id="CHEBI:456216"/>
        <dbReference type="EC" id="6.3.2.2"/>
    </reaction>
</comment>
<dbReference type="InterPro" id="IPR035434">
    <property type="entry name" value="GCL_bact_plant"/>
</dbReference>
<reference evidence="7 8" key="1">
    <citation type="submission" date="2023-06" db="EMBL/GenBank/DDBJ databases">
        <title>Actinomycetospora Odt1-22.</title>
        <authorList>
            <person name="Supong K."/>
        </authorList>
    </citation>
    <scope>NUCLEOTIDE SEQUENCE [LARGE SCALE GENOMIC DNA]</scope>
    <source>
        <strain evidence="7 8">Odt1-22</strain>
    </source>
</reference>
<dbReference type="EC" id="6.3.2.2" evidence="5"/>
<organism evidence="7 8">
    <name type="scientific">Actinomycetospora termitidis</name>
    <dbReference type="NCBI Taxonomy" id="3053470"/>
    <lineage>
        <taxon>Bacteria</taxon>
        <taxon>Bacillati</taxon>
        <taxon>Actinomycetota</taxon>
        <taxon>Actinomycetes</taxon>
        <taxon>Pseudonocardiales</taxon>
        <taxon>Pseudonocardiaceae</taxon>
        <taxon>Actinomycetospora</taxon>
    </lineage>
</organism>
<evidence type="ECO:0000313" key="8">
    <source>
        <dbReference type="Proteomes" id="UP001231924"/>
    </source>
</evidence>
<evidence type="ECO:0000256" key="5">
    <source>
        <dbReference type="HAMAP-Rule" id="MF_02034"/>
    </source>
</evidence>
<comment type="caution">
    <text evidence="7">The sequence shown here is derived from an EMBL/GenBank/DDBJ whole genome shotgun (WGS) entry which is preliminary data.</text>
</comment>
<dbReference type="Gene3D" id="3.30.590.20">
    <property type="match status" value="1"/>
</dbReference>
<comment type="function">
    <text evidence="5">Catalyzes the synthesis of gamma-glutamylcysteine (gamma-GC). This compound is used as substrate for the biosynthesis of the low-molecular thiol compound ergothioneine.</text>
</comment>
<dbReference type="InterPro" id="IPR006336">
    <property type="entry name" value="GCS2"/>
</dbReference>
<name>A0ABT7MBL0_9PSEU</name>
<evidence type="ECO:0000256" key="3">
    <source>
        <dbReference type="ARBA" id="ARBA00022840"/>
    </source>
</evidence>
<keyword evidence="1 5" id="KW-0436">Ligase</keyword>
<evidence type="ECO:0000313" key="7">
    <source>
        <dbReference type="EMBL" id="MDL5158050.1"/>
    </source>
</evidence>
<keyword evidence="2 5" id="KW-0547">Nucleotide-binding</keyword>
<feature type="region of interest" description="Disordered" evidence="6">
    <location>
        <begin position="71"/>
        <end position="106"/>
    </location>
</feature>
<evidence type="ECO:0000256" key="2">
    <source>
        <dbReference type="ARBA" id="ARBA00022741"/>
    </source>
</evidence>
<comment type="similarity">
    <text evidence="5">Belongs to the glutamate--cysteine ligase type 2 family. EgtA subfamily.</text>
</comment>
<dbReference type="InterPro" id="IPR017809">
    <property type="entry name" value="EgtA_Actinobacteria"/>
</dbReference>
<dbReference type="Pfam" id="PF04107">
    <property type="entry name" value="GCS2"/>
    <property type="match status" value="1"/>
</dbReference>
<dbReference type="GO" id="GO:0004357">
    <property type="term" value="F:glutamate-cysteine ligase activity"/>
    <property type="evidence" value="ECO:0007669"/>
    <property type="project" value="UniProtKB-EC"/>
</dbReference>
<dbReference type="PANTHER" id="PTHR34378">
    <property type="entry name" value="GLUTAMATE--CYSTEINE LIGASE, CHLOROPLASTIC"/>
    <property type="match status" value="1"/>
</dbReference>
<dbReference type="RefSeq" id="WP_286054547.1">
    <property type="nucleotide sequence ID" value="NZ_JASVWF010000004.1"/>
</dbReference>
<dbReference type="HAMAP" id="MF_02034">
    <property type="entry name" value="EgtA"/>
    <property type="match status" value="1"/>
</dbReference>
<protein>
    <recommendedName>
        <fullName evidence="5">Glutamate--cysteine ligase EgtA</fullName>
        <ecNumber evidence="5">6.3.2.2</ecNumber>
    </recommendedName>
    <alternativeName>
        <fullName evidence="5">Gamma-glutamylcysteine synthase</fullName>
        <shortName evidence="5">GCS</shortName>
        <shortName evidence="5">Gamma-ECS</shortName>
    </alternativeName>
</protein>
<dbReference type="InterPro" id="IPR014746">
    <property type="entry name" value="Gln_synth/guanido_kin_cat_dom"/>
</dbReference>